<name>X0TW18_9ZZZZ</name>
<proteinExistence type="predicted"/>
<dbReference type="AlphaFoldDB" id="X0TW18"/>
<organism evidence="1">
    <name type="scientific">marine sediment metagenome</name>
    <dbReference type="NCBI Taxonomy" id="412755"/>
    <lineage>
        <taxon>unclassified sequences</taxon>
        <taxon>metagenomes</taxon>
        <taxon>ecological metagenomes</taxon>
    </lineage>
</organism>
<evidence type="ECO:0000313" key="1">
    <source>
        <dbReference type="EMBL" id="GAF80315.1"/>
    </source>
</evidence>
<protein>
    <submittedName>
        <fullName evidence="1">Uncharacterized protein</fullName>
    </submittedName>
</protein>
<reference evidence="1" key="1">
    <citation type="journal article" date="2014" name="Front. Microbiol.">
        <title>High frequency of phylogenetically diverse reductive dehalogenase-homologous genes in deep subseafloor sedimentary metagenomes.</title>
        <authorList>
            <person name="Kawai M."/>
            <person name="Futagami T."/>
            <person name="Toyoda A."/>
            <person name="Takaki Y."/>
            <person name="Nishi S."/>
            <person name="Hori S."/>
            <person name="Arai W."/>
            <person name="Tsubouchi T."/>
            <person name="Morono Y."/>
            <person name="Uchiyama I."/>
            <person name="Ito T."/>
            <person name="Fujiyama A."/>
            <person name="Inagaki F."/>
            <person name="Takami H."/>
        </authorList>
    </citation>
    <scope>NUCLEOTIDE SEQUENCE</scope>
    <source>
        <strain evidence="1">Expedition CK06-06</strain>
    </source>
</reference>
<comment type="caution">
    <text evidence="1">The sequence shown here is derived from an EMBL/GenBank/DDBJ whole genome shotgun (WGS) entry which is preliminary data.</text>
</comment>
<gene>
    <name evidence="1" type="ORF">S01H1_16264</name>
</gene>
<dbReference type="EMBL" id="BARS01008543">
    <property type="protein sequence ID" value="GAF80315.1"/>
    <property type="molecule type" value="Genomic_DNA"/>
</dbReference>
<accession>X0TW18</accession>
<sequence length="147" mass="17800">MDDEEKFKLFKMMDQLELNELVQALHRIERIEGLHYYYLVTATLDHFGYDGEITVRYATRRYRRWRGEEMRQAHLALGKEIHMETLKRNWDAASVYLAQDSVQKGYFSPHYVVHDITLCPVADVWRERGFYRWGHVYYDEFHQAFAT</sequence>